<dbReference type="KEGG" id="bhl:Bache_1377"/>
<dbReference type="PATRIC" id="fig|693979.3.peg.1459"/>
<proteinExistence type="predicted"/>
<evidence type="ECO:0000259" key="6">
    <source>
        <dbReference type="PROSITE" id="PS51352"/>
    </source>
</evidence>
<evidence type="ECO:0000313" key="8">
    <source>
        <dbReference type="Proteomes" id="UP000008630"/>
    </source>
</evidence>
<dbReference type="GO" id="GO:0016209">
    <property type="term" value="F:antioxidant activity"/>
    <property type="evidence" value="ECO:0007669"/>
    <property type="project" value="InterPro"/>
</dbReference>
<dbReference type="AlphaFoldDB" id="E6SUL9"/>
<dbReference type="STRING" id="693979.Bache_1377"/>
<feature type="signal peptide" evidence="5">
    <location>
        <begin position="1"/>
        <end position="20"/>
    </location>
</feature>
<keyword evidence="5" id="KW-0732">Signal</keyword>
<evidence type="ECO:0000256" key="5">
    <source>
        <dbReference type="SAM" id="SignalP"/>
    </source>
</evidence>
<keyword evidence="4" id="KW-0676">Redox-active center</keyword>
<evidence type="ECO:0000256" key="4">
    <source>
        <dbReference type="ARBA" id="ARBA00023284"/>
    </source>
</evidence>
<dbReference type="PANTHER" id="PTHR42852:SF6">
    <property type="entry name" value="THIOL:DISULFIDE INTERCHANGE PROTEIN DSBE"/>
    <property type="match status" value="1"/>
</dbReference>
<sequence>MKKKHLLSVGIFLLALPFQAQEKCSIQGTVKGLPDGTVLTLSRKNGRVMENVAVDTVRNSTFLFNIEPANQQTERIMLMGKGDGFPNTWLDIYIAPRQSVKVSGSNKLLRTWIVESAIPEQQYQNQFINATRKDMDVQQSLQAVTCALWNRVDHSESADEKAALRDSIRNVLHPQTDSIQRLIVKEEIRIMKDMPINDAWIDRMETFSAFVSFGADFPYTEEVRALYQRMPSELRETEIGKQITTQLYPPKTVKVGDALVDADLFDLQGTIHHLSDYKGKYLLLDFWSYGCGPCRMAMPEMKEMAEAWKDDLVIVSISTDSKSLWEKASEAEKMTWVNVNDLKGTNGIYMHYGIRGIPHYVIISPEGKLLHVWSGYGQGIIRAKLKEWVKK</sequence>
<dbReference type="RefSeq" id="WP_013546977.1">
    <property type="nucleotide sequence ID" value="NC_014933.1"/>
</dbReference>
<dbReference type="InterPro" id="IPR000866">
    <property type="entry name" value="AhpC/TSA"/>
</dbReference>
<dbReference type="InterPro" id="IPR036249">
    <property type="entry name" value="Thioredoxin-like_sf"/>
</dbReference>
<organism evidence="7 8">
    <name type="scientific">Bacteroides helcogenes (strain ATCC 35417 / DSM 20613 / JCM 6297 / CCUG 15421 / P 36-108)</name>
    <dbReference type="NCBI Taxonomy" id="693979"/>
    <lineage>
        <taxon>Bacteria</taxon>
        <taxon>Pseudomonadati</taxon>
        <taxon>Bacteroidota</taxon>
        <taxon>Bacteroidia</taxon>
        <taxon>Bacteroidales</taxon>
        <taxon>Bacteroidaceae</taxon>
        <taxon>Bacteroides</taxon>
    </lineage>
</organism>
<dbReference type="Proteomes" id="UP000008630">
    <property type="component" value="Chromosome"/>
</dbReference>
<evidence type="ECO:0000256" key="1">
    <source>
        <dbReference type="ARBA" id="ARBA00004196"/>
    </source>
</evidence>
<dbReference type="SUPFAM" id="SSF52833">
    <property type="entry name" value="Thioredoxin-like"/>
    <property type="match status" value="1"/>
</dbReference>
<dbReference type="Pfam" id="PF00578">
    <property type="entry name" value="AhpC-TSA"/>
    <property type="match status" value="1"/>
</dbReference>
<dbReference type="PROSITE" id="PS51352">
    <property type="entry name" value="THIOREDOXIN_2"/>
    <property type="match status" value="1"/>
</dbReference>
<evidence type="ECO:0000313" key="7">
    <source>
        <dbReference type="EMBL" id="ADV43383.1"/>
    </source>
</evidence>
<keyword evidence="8" id="KW-1185">Reference proteome</keyword>
<dbReference type="Gene3D" id="3.40.30.10">
    <property type="entry name" value="Glutaredoxin"/>
    <property type="match status" value="1"/>
</dbReference>
<evidence type="ECO:0000256" key="3">
    <source>
        <dbReference type="ARBA" id="ARBA00023157"/>
    </source>
</evidence>
<dbReference type="InterPro" id="IPR050553">
    <property type="entry name" value="Thioredoxin_ResA/DsbE_sf"/>
</dbReference>
<dbReference type="CDD" id="cd02966">
    <property type="entry name" value="TlpA_like_family"/>
    <property type="match status" value="1"/>
</dbReference>
<dbReference type="GO" id="GO:0030313">
    <property type="term" value="C:cell envelope"/>
    <property type="evidence" value="ECO:0007669"/>
    <property type="project" value="UniProtKB-SubCell"/>
</dbReference>
<reference key="1">
    <citation type="submission" date="2010-11" db="EMBL/GenBank/DDBJ databases">
        <title>The complete genome of Bacteroides helcogenes P 36-108.</title>
        <authorList>
            <consortium name="US DOE Joint Genome Institute (JGI-PGF)"/>
            <person name="Lucas S."/>
            <person name="Copeland A."/>
            <person name="Lapidus A."/>
            <person name="Bruce D."/>
            <person name="Goodwin L."/>
            <person name="Pitluck S."/>
            <person name="Kyrpides N."/>
            <person name="Mavromatis K."/>
            <person name="Ivanova N."/>
            <person name="Zeytun A."/>
            <person name="Brettin T."/>
            <person name="Detter J.C."/>
            <person name="Tapia R."/>
            <person name="Han C."/>
            <person name="Land M."/>
            <person name="Hauser L."/>
            <person name="Markowitz V."/>
            <person name="Cheng J.-F."/>
            <person name="Hugenholtz P."/>
            <person name="Woyke T."/>
            <person name="Wu D."/>
            <person name="Gronow S."/>
            <person name="Wellnitz S."/>
            <person name="Brambilla E."/>
            <person name="Klenk H.-P."/>
            <person name="Eisen J.A."/>
        </authorList>
    </citation>
    <scope>NUCLEOTIDE SEQUENCE</scope>
    <source>
        <strain>P 36-108</strain>
    </source>
</reference>
<keyword evidence="3" id="KW-1015">Disulfide bond</keyword>
<accession>E6SUL9</accession>
<protein>
    <submittedName>
        <fullName evidence="7">Alkyl hydroperoxide reductase/ Thiol specific antioxidant/ Mal allergen</fullName>
    </submittedName>
</protein>
<dbReference type="EMBL" id="CP002352">
    <property type="protein sequence ID" value="ADV43383.1"/>
    <property type="molecule type" value="Genomic_DNA"/>
</dbReference>
<feature type="chain" id="PRO_5003211635" evidence="5">
    <location>
        <begin position="21"/>
        <end position="391"/>
    </location>
</feature>
<dbReference type="HOGENOM" id="CLU_041249_0_0_10"/>
<dbReference type="InterPro" id="IPR013766">
    <property type="entry name" value="Thioredoxin_domain"/>
</dbReference>
<evidence type="ECO:0000256" key="2">
    <source>
        <dbReference type="ARBA" id="ARBA00022748"/>
    </source>
</evidence>
<dbReference type="GO" id="GO:0016491">
    <property type="term" value="F:oxidoreductase activity"/>
    <property type="evidence" value="ECO:0007669"/>
    <property type="project" value="InterPro"/>
</dbReference>
<keyword evidence="2" id="KW-0201">Cytochrome c-type biogenesis</keyword>
<comment type="subcellular location">
    <subcellularLocation>
        <location evidence="1">Cell envelope</location>
    </subcellularLocation>
</comment>
<feature type="domain" description="Thioredoxin" evidence="6">
    <location>
        <begin position="253"/>
        <end position="391"/>
    </location>
</feature>
<gene>
    <name evidence="7" type="ordered locus">Bache_1377</name>
</gene>
<dbReference type="eggNOG" id="COG0526">
    <property type="taxonomic scope" value="Bacteria"/>
</dbReference>
<reference evidence="7 8" key="2">
    <citation type="journal article" date="2011" name="Stand. Genomic Sci.">
        <title>Complete genome sequence of Bacteroides helcogenes type strain (P 36-108).</title>
        <authorList>
            <person name="Pati A."/>
            <person name="Gronow S."/>
            <person name="Zeytun A."/>
            <person name="Lapidus A."/>
            <person name="Nolan M."/>
            <person name="Hammon N."/>
            <person name="Deshpande S."/>
            <person name="Cheng J.F."/>
            <person name="Tapia R."/>
            <person name="Han C."/>
            <person name="Goodwin L."/>
            <person name="Pitluck S."/>
            <person name="Liolios K."/>
            <person name="Pagani I."/>
            <person name="Ivanova N."/>
            <person name="Mavromatis K."/>
            <person name="Chen A."/>
            <person name="Palaniappan K."/>
            <person name="Land M."/>
            <person name="Hauser L."/>
            <person name="Chang Y.J."/>
            <person name="Jeffries C.D."/>
            <person name="Detter J.C."/>
            <person name="Brambilla E."/>
            <person name="Rohde M."/>
            <person name="Goker M."/>
            <person name="Woyke T."/>
            <person name="Bristow J."/>
            <person name="Eisen J.A."/>
            <person name="Markowitz V."/>
            <person name="Hugenholtz P."/>
            <person name="Kyrpides N.C."/>
            <person name="Klenk H.P."/>
            <person name="Lucas S."/>
        </authorList>
    </citation>
    <scope>NUCLEOTIDE SEQUENCE [LARGE SCALE GENOMIC DNA]</scope>
    <source>
        <strain evidence="8">ATCC 35417 / DSM 20613 / JCM 6297 / CCUG 15421 / P 36-108</strain>
    </source>
</reference>
<dbReference type="PANTHER" id="PTHR42852">
    <property type="entry name" value="THIOL:DISULFIDE INTERCHANGE PROTEIN DSBE"/>
    <property type="match status" value="1"/>
</dbReference>
<name>E6SUL9_BACT6</name>
<dbReference type="OrthoDB" id="979391at2"/>
<dbReference type="GO" id="GO:0017004">
    <property type="term" value="P:cytochrome complex assembly"/>
    <property type="evidence" value="ECO:0007669"/>
    <property type="project" value="UniProtKB-KW"/>
</dbReference>